<dbReference type="GO" id="GO:0006075">
    <property type="term" value="P:(1-&gt;3)-beta-D-glucan biosynthetic process"/>
    <property type="evidence" value="ECO:0007669"/>
    <property type="project" value="TreeGrafter"/>
</dbReference>
<dbReference type="GeneID" id="62197565"/>
<evidence type="ECO:0000313" key="3">
    <source>
        <dbReference type="EMBL" id="QPG76771.1"/>
    </source>
</evidence>
<dbReference type="GO" id="GO:0005886">
    <property type="term" value="C:plasma membrane"/>
    <property type="evidence" value="ECO:0007669"/>
    <property type="project" value="TreeGrafter"/>
</dbReference>
<gene>
    <name evidence="3" type="ORF">FOA43_004165</name>
</gene>
<keyword evidence="1" id="KW-0812">Transmembrane</keyword>
<dbReference type="GO" id="GO:0003843">
    <property type="term" value="F:1,3-beta-D-glucan synthase activity"/>
    <property type="evidence" value="ECO:0007669"/>
    <property type="project" value="TreeGrafter"/>
</dbReference>
<evidence type="ECO:0000313" key="4">
    <source>
        <dbReference type="Proteomes" id="UP000662931"/>
    </source>
</evidence>
<dbReference type="AlphaFoldDB" id="A0A875S557"/>
<proteinExistence type="predicted"/>
<dbReference type="Pfam" id="PF23605">
    <property type="entry name" value="FKS1_dom2"/>
    <property type="match status" value="1"/>
</dbReference>
<organism evidence="3 4">
    <name type="scientific">Eeniella nana</name>
    <name type="common">Yeast</name>
    <name type="synonym">Brettanomyces nanus</name>
    <dbReference type="NCBI Taxonomy" id="13502"/>
    <lineage>
        <taxon>Eukaryota</taxon>
        <taxon>Fungi</taxon>
        <taxon>Dikarya</taxon>
        <taxon>Ascomycota</taxon>
        <taxon>Saccharomycotina</taxon>
        <taxon>Pichiomycetes</taxon>
        <taxon>Pichiales</taxon>
        <taxon>Pichiaceae</taxon>
        <taxon>Brettanomyces</taxon>
    </lineage>
</organism>
<dbReference type="SMART" id="SM01205">
    <property type="entry name" value="FKS1_dom1"/>
    <property type="match status" value="1"/>
</dbReference>
<evidence type="ECO:0000259" key="2">
    <source>
        <dbReference type="SMART" id="SM01205"/>
    </source>
</evidence>
<accession>A0A875S557</accession>
<feature type="transmembrane region" description="Helical" evidence="1">
    <location>
        <begin position="567"/>
        <end position="588"/>
    </location>
</feature>
<dbReference type="EMBL" id="CP064815">
    <property type="protein sequence ID" value="QPG76771.1"/>
    <property type="molecule type" value="Genomic_DNA"/>
</dbReference>
<name>A0A875S557_EENNA</name>
<feature type="domain" description="1,3-beta-glucan synthase component FKS1-like" evidence="2">
    <location>
        <begin position="246"/>
        <end position="358"/>
    </location>
</feature>
<dbReference type="RefSeq" id="XP_038780336.1">
    <property type="nucleotide sequence ID" value="XM_038924408.1"/>
</dbReference>
<feature type="transmembrane region" description="Helical" evidence="1">
    <location>
        <begin position="445"/>
        <end position="468"/>
    </location>
</feature>
<dbReference type="OrthoDB" id="4093799at2759"/>
<feature type="transmembrane region" description="Helical" evidence="1">
    <location>
        <begin position="480"/>
        <end position="503"/>
    </location>
</feature>
<dbReference type="Pfam" id="PF14288">
    <property type="entry name" value="FKS1_dom1"/>
    <property type="match status" value="1"/>
</dbReference>
<sequence>MEDYLLYDSLARDGSGNSRGTPREYPPDLMQRLHNPSTAAAQEVVGPDTTAFTPNSSQHPFYASAFYGEGPPGALGVSGGFQAEIPISTDHSGLILQDSGFVAATVDPDPFYSWTNDELAPLNKDEIKNAFSQVQQIFGFQRDSALNMYEHLMVQLDSRSSRMSSPLALLSLHADYIGGDNSNYKKWYFCCQQKDDHQLFNSVDIREIKKKLKEIGDTLQTDFYPKSRMDVIEYRWRERMRLLTAEDMARQLALFLLIWAEANNLRFAPECLCFIFQCALDHMNHALVDPTIGKFPEKDYLTRIINPLYNFYRDQQFKLVDGHYTRKDKDHRDIIGYDDINQLFWYHKGLERICFGDQKIKLISLHREQRYSELGKVTWKKAFYKTYREKRSWLHLVTNFSRVWIIHLTAFWYFSSFNSPTLYTFEYQQLINNQPKLEATFSVTALGGTVGCLIQILAIICEWSYVPLKWPGSRKLFKRLIIMLLITAINFTPSVFVLWIVPLDATSELGLALSITQFCISILTTIWFAFQPSASLFEFFTNSKNIGYDPMKTFTASYPKLDSSSRILSILLWILVFSAKFIESYFFLTLSLRDPIRNLHTMDLSRCYGESILGDYVCRHQAISTLALMYLADIVLFFLDTYLWYIIWNCILSLSLSFSSGISILSPWRNVFTRLPQRIYSKLLSTGDMKVKYNPDMLISQIWNAIVISLYREHLLSSDHVHRLII</sequence>
<evidence type="ECO:0000256" key="1">
    <source>
        <dbReference type="SAM" id="Phobius"/>
    </source>
</evidence>
<protein>
    <recommendedName>
        <fullName evidence="2">1,3-beta-glucan synthase component FKS1-like domain-containing protein</fullName>
    </recommendedName>
</protein>
<dbReference type="InterPro" id="IPR056261">
    <property type="entry name" value="FKS1-like_dom2"/>
</dbReference>
<dbReference type="PANTHER" id="PTHR12741:SF97">
    <property type="entry name" value="1,3-BETA-GLUCAN SYNTHASE"/>
    <property type="match status" value="1"/>
</dbReference>
<dbReference type="KEGG" id="bnn:FOA43_004165"/>
<keyword evidence="4" id="KW-1185">Reference proteome</keyword>
<feature type="transmembrane region" description="Helical" evidence="1">
    <location>
        <begin position="509"/>
        <end position="530"/>
    </location>
</feature>
<dbReference type="InterPro" id="IPR026899">
    <property type="entry name" value="FKS1-like_dom1"/>
</dbReference>
<dbReference type="GO" id="GO:0051278">
    <property type="term" value="P:fungal-type cell wall polysaccharide biosynthetic process"/>
    <property type="evidence" value="ECO:0007669"/>
    <property type="project" value="TreeGrafter"/>
</dbReference>
<feature type="transmembrane region" description="Helical" evidence="1">
    <location>
        <begin position="393"/>
        <end position="414"/>
    </location>
</feature>
<keyword evidence="1" id="KW-1133">Transmembrane helix</keyword>
<keyword evidence="1" id="KW-0472">Membrane</keyword>
<dbReference type="Proteomes" id="UP000662931">
    <property type="component" value="Chromosome 4"/>
</dbReference>
<reference evidence="3" key="1">
    <citation type="submission" date="2020-10" db="EMBL/GenBank/DDBJ databases">
        <authorList>
            <person name="Roach M.J.R."/>
        </authorList>
    </citation>
    <scope>NUCLEOTIDE SEQUENCE</scope>
    <source>
        <strain evidence="3">CBS 1945</strain>
    </source>
</reference>
<dbReference type="PANTHER" id="PTHR12741">
    <property type="entry name" value="LYST-INTERACTING PROTEIN LIP5 DOPAMINE RESPONSIVE PROTEIN DRG-1"/>
    <property type="match status" value="1"/>
</dbReference>